<organism evidence="2 3">
    <name type="scientific">Ornithinibacillus halotolerans</name>
    <dbReference type="NCBI Taxonomy" id="1274357"/>
    <lineage>
        <taxon>Bacteria</taxon>
        <taxon>Bacillati</taxon>
        <taxon>Bacillota</taxon>
        <taxon>Bacilli</taxon>
        <taxon>Bacillales</taxon>
        <taxon>Bacillaceae</taxon>
        <taxon>Ornithinibacillus</taxon>
    </lineage>
</organism>
<reference evidence="2" key="2">
    <citation type="submission" date="2020-09" db="EMBL/GenBank/DDBJ databases">
        <authorList>
            <person name="Sun Q."/>
            <person name="Zhou Y."/>
        </authorList>
    </citation>
    <scope>NUCLEOTIDE SEQUENCE</scope>
    <source>
        <strain evidence="2">CGMCC 1.12408</strain>
    </source>
</reference>
<dbReference type="Gene3D" id="3.40.50.150">
    <property type="entry name" value="Vaccinia Virus protein VP39"/>
    <property type="match status" value="1"/>
</dbReference>
<dbReference type="RefSeq" id="WP_229740777.1">
    <property type="nucleotide sequence ID" value="NZ_BMEY01000020.1"/>
</dbReference>
<dbReference type="EMBL" id="BMEY01000020">
    <property type="protein sequence ID" value="GGA86919.1"/>
    <property type="molecule type" value="Genomic_DNA"/>
</dbReference>
<name>A0A916S6H3_9BACI</name>
<proteinExistence type="predicted"/>
<dbReference type="Proteomes" id="UP000613512">
    <property type="component" value="Unassembled WGS sequence"/>
</dbReference>
<dbReference type="Pfam" id="PF13847">
    <property type="entry name" value="Methyltransf_31"/>
    <property type="match status" value="1"/>
</dbReference>
<dbReference type="InterPro" id="IPR029063">
    <property type="entry name" value="SAM-dependent_MTases_sf"/>
</dbReference>
<feature type="domain" description="Methyltransferase" evidence="1">
    <location>
        <begin position="58"/>
        <end position="97"/>
    </location>
</feature>
<evidence type="ECO:0000313" key="3">
    <source>
        <dbReference type="Proteomes" id="UP000613512"/>
    </source>
</evidence>
<gene>
    <name evidence="2" type="ORF">GCM10008025_32260</name>
</gene>
<dbReference type="InterPro" id="IPR025714">
    <property type="entry name" value="Methyltranfer_dom"/>
</dbReference>
<comment type="caution">
    <text evidence="2">The sequence shown here is derived from an EMBL/GenBank/DDBJ whole genome shotgun (WGS) entry which is preliminary data.</text>
</comment>
<evidence type="ECO:0000259" key="1">
    <source>
        <dbReference type="Pfam" id="PF13847"/>
    </source>
</evidence>
<reference evidence="2" key="1">
    <citation type="journal article" date="2014" name="Int. J. Syst. Evol. Microbiol.">
        <title>Complete genome sequence of Corynebacterium casei LMG S-19264T (=DSM 44701T), isolated from a smear-ripened cheese.</title>
        <authorList>
            <consortium name="US DOE Joint Genome Institute (JGI-PGF)"/>
            <person name="Walter F."/>
            <person name="Albersmeier A."/>
            <person name="Kalinowski J."/>
            <person name="Ruckert C."/>
        </authorList>
    </citation>
    <scope>NUCLEOTIDE SEQUENCE</scope>
    <source>
        <strain evidence="2">CGMCC 1.12408</strain>
    </source>
</reference>
<keyword evidence="3" id="KW-1185">Reference proteome</keyword>
<dbReference type="SUPFAM" id="SSF53335">
    <property type="entry name" value="S-adenosyl-L-methionine-dependent methyltransferases"/>
    <property type="match status" value="1"/>
</dbReference>
<accession>A0A916S6H3</accession>
<sequence length="101" mass="11825">MTLIDPTKLEKWLRPHSMEWYEQLSKLQNKYMYPWMSTILEPNGELIFDNEATEMVVNQKVLDIGCGDGNFMNQLSCIVKEIVGFDITEKFIQLATISYKK</sequence>
<dbReference type="AlphaFoldDB" id="A0A916S6H3"/>
<evidence type="ECO:0000313" key="2">
    <source>
        <dbReference type="EMBL" id="GGA86919.1"/>
    </source>
</evidence>
<protein>
    <recommendedName>
        <fullName evidence="1">Methyltransferase domain-containing protein</fullName>
    </recommendedName>
</protein>
<dbReference type="CDD" id="cd02440">
    <property type="entry name" value="AdoMet_MTases"/>
    <property type="match status" value="1"/>
</dbReference>